<proteinExistence type="predicted"/>
<comment type="caution">
    <text evidence="1">The sequence shown here is derived from an EMBL/GenBank/DDBJ whole genome shotgun (WGS) entry which is preliminary data.</text>
</comment>
<accession>A0ACB9SNB5</accession>
<gene>
    <name evidence="1" type="ORF">MML48_8g00018823</name>
</gene>
<dbReference type="EMBL" id="CM043022">
    <property type="protein sequence ID" value="KAI4456824.1"/>
    <property type="molecule type" value="Genomic_DNA"/>
</dbReference>
<keyword evidence="2" id="KW-1185">Reference proteome</keyword>
<protein>
    <submittedName>
        <fullName evidence="1">Protein ccsmst1</fullName>
    </submittedName>
</protein>
<name>A0ACB9SNB5_HOLOL</name>
<reference evidence="1" key="1">
    <citation type="submission" date="2022-04" db="EMBL/GenBank/DDBJ databases">
        <title>Chromosome-scale genome assembly of Holotrichia oblita Faldermann.</title>
        <authorList>
            <person name="Rongchong L."/>
        </authorList>
    </citation>
    <scope>NUCLEOTIDE SEQUENCE</scope>
    <source>
        <strain evidence="1">81SQS9</strain>
    </source>
</reference>
<evidence type="ECO:0000313" key="2">
    <source>
        <dbReference type="Proteomes" id="UP001056778"/>
    </source>
</evidence>
<organism evidence="1 2">
    <name type="scientific">Holotrichia oblita</name>
    <name type="common">Chafer beetle</name>
    <dbReference type="NCBI Taxonomy" id="644536"/>
    <lineage>
        <taxon>Eukaryota</taxon>
        <taxon>Metazoa</taxon>
        <taxon>Ecdysozoa</taxon>
        <taxon>Arthropoda</taxon>
        <taxon>Hexapoda</taxon>
        <taxon>Insecta</taxon>
        <taxon>Pterygota</taxon>
        <taxon>Neoptera</taxon>
        <taxon>Endopterygota</taxon>
        <taxon>Coleoptera</taxon>
        <taxon>Polyphaga</taxon>
        <taxon>Scarabaeiformia</taxon>
        <taxon>Scarabaeidae</taxon>
        <taxon>Melolonthinae</taxon>
        <taxon>Holotrichia</taxon>
    </lineage>
</organism>
<sequence>MSVLRTVYSRNILKRTCLLRTLGNTTINYAKDSIKVTEVFDEENKPIKYTATPAMKWQAKYSRIGTMDIRLWYEPYVIIISISIFLIYFCILREENDIDADLAKSLYEKIPGLEEQQLHVILRYNQEHGLETRDIIARLEEIRASKST</sequence>
<evidence type="ECO:0000313" key="1">
    <source>
        <dbReference type="EMBL" id="KAI4456824.1"/>
    </source>
</evidence>
<dbReference type="Proteomes" id="UP001056778">
    <property type="component" value="Chromosome 8"/>
</dbReference>